<dbReference type="GO" id="GO:0004497">
    <property type="term" value="F:monooxygenase activity"/>
    <property type="evidence" value="ECO:0007669"/>
    <property type="project" value="TreeGrafter"/>
</dbReference>
<feature type="region of interest" description="Disordered" evidence="2">
    <location>
        <begin position="420"/>
        <end position="444"/>
    </location>
</feature>
<keyword evidence="4" id="KW-0670">Pyruvate</keyword>
<proteinExistence type="predicted"/>
<keyword evidence="5" id="KW-1185">Reference proteome</keyword>
<dbReference type="InterPro" id="IPR023753">
    <property type="entry name" value="FAD/NAD-binding_dom"/>
</dbReference>
<organism evidence="4 5">
    <name type="scientific">Actinocrispum wychmicini</name>
    <dbReference type="NCBI Taxonomy" id="1213861"/>
    <lineage>
        <taxon>Bacteria</taxon>
        <taxon>Bacillati</taxon>
        <taxon>Actinomycetota</taxon>
        <taxon>Actinomycetes</taxon>
        <taxon>Pseudonocardiales</taxon>
        <taxon>Pseudonocardiaceae</taxon>
        <taxon>Actinocrispum</taxon>
    </lineage>
</organism>
<sequence>MSDLPVVVVGAGPVGLAAAAELAERGQTLLVLERGDHAGAAVAQWHHVRLFSRWAELVAPAARRLLEPQGWQHPDVDGYPTGEEWARLYLRPLADALGERVRFGAEVVGVARRGRDRVVDDGRESEPLTVHVRTVDGGEERITARAVIDASGTWTSPNPLGGDGLPAIGETAAADRIVYQVPNLTDATVAARYAGKHVVVAGSGHSALTALVAFAGLAERHPSTRITWLLRRGTVGAVFGGGEADQLPARGALGMRAKAAVEAGYITVVTGFRTEAVERGSDGRLVLLSSEGQRLEAVDEVAVLAGFRPDLSWLSEVRLALDATLQAPVALAPLVDPNVHSCGTVYPHGVKELAHPEPNLYLAGMKSYGRAPTFLAMTGYEQVRSIAAALAGDRESAERVELVLPETGVCGGSGVFDAQPDDQSSCCGTPSGAQDLSLSAPSAR</sequence>
<evidence type="ECO:0000259" key="3">
    <source>
        <dbReference type="Pfam" id="PF07992"/>
    </source>
</evidence>
<feature type="compositionally biased region" description="Polar residues" evidence="2">
    <location>
        <begin position="421"/>
        <end position="444"/>
    </location>
</feature>
<dbReference type="GO" id="GO:0050660">
    <property type="term" value="F:flavin adenine dinucleotide binding"/>
    <property type="evidence" value="ECO:0007669"/>
    <property type="project" value="TreeGrafter"/>
</dbReference>
<dbReference type="Gene3D" id="3.50.50.60">
    <property type="entry name" value="FAD/NAD(P)-binding domain"/>
    <property type="match status" value="1"/>
</dbReference>
<dbReference type="PANTHER" id="PTHR43539">
    <property type="entry name" value="FLAVIN-BINDING MONOOXYGENASE-LIKE PROTEIN (AFU_ORTHOLOGUE AFUA_4G09220)"/>
    <property type="match status" value="1"/>
</dbReference>
<dbReference type="InterPro" id="IPR036188">
    <property type="entry name" value="FAD/NAD-bd_sf"/>
</dbReference>
<name>A0A4V2S7B6_9PSEU</name>
<feature type="domain" description="FAD/NAD(P)-binding" evidence="3">
    <location>
        <begin position="6"/>
        <end position="323"/>
    </location>
</feature>
<dbReference type="InterPro" id="IPR050982">
    <property type="entry name" value="Auxin_biosynth/cation_transpt"/>
</dbReference>
<evidence type="ECO:0000313" key="4">
    <source>
        <dbReference type="EMBL" id="TCO59270.1"/>
    </source>
</evidence>
<dbReference type="PRINTS" id="PR00411">
    <property type="entry name" value="PNDRDTASEI"/>
</dbReference>
<comment type="caution">
    <text evidence="4">The sequence shown here is derived from an EMBL/GenBank/DDBJ whole genome shotgun (WGS) entry which is preliminary data.</text>
</comment>
<reference evidence="4 5" key="1">
    <citation type="submission" date="2019-03" db="EMBL/GenBank/DDBJ databases">
        <title>Genomic Encyclopedia of Type Strains, Phase IV (KMG-IV): sequencing the most valuable type-strain genomes for metagenomic binning, comparative biology and taxonomic classification.</title>
        <authorList>
            <person name="Goeker M."/>
        </authorList>
    </citation>
    <scope>NUCLEOTIDE SEQUENCE [LARGE SCALE GENOMIC DNA]</scope>
    <source>
        <strain evidence="4 5">DSM 45934</strain>
    </source>
</reference>
<evidence type="ECO:0000256" key="1">
    <source>
        <dbReference type="ARBA" id="ARBA00023002"/>
    </source>
</evidence>
<dbReference type="Proteomes" id="UP000295680">
    <property type="component" value="Unassembled WGS sequence"/>
</dbReference>
<dbReference type="RefSeq" id="WP_132117057.1">
    <property type="nucleotide sequence ID" value="NZ_SLWS01000004.1"/>
</dbReference>
<dbReference type="PRINTS" id="PR00368">
    <property type="entry name" value="FADPNR"/>
</dbReference>
<accession>A0A4V2S7B6</accession>
<keyword evidence="1" id="KW-0560">Oxidoreductase</keyword>
<gene>
    <name evidence="4" type="ORF">EV192_104111</name>
</gene>
<dbReference type="PANTHER" id="PTHR43539:SF78">
    <property type="entry name" value="FLAVIN-CONTAINING MONOOXYGENASE"/>
    <property type="match status" value="1"/>
</dbReference>
<evidence type="ECO:0000256" key="2">
    <source>
        <dbReference type="SAM" id="MobiDB-lite"/>
    </source>
</evidence>
<protein>
    <submittedName>
        <fullName evidence="4">Pyruvate/2-oxoglutarate dehydrogenase complex dihydrolipoamide dehydrogenase (E3) component</fullName>
    </submittedName>
</protein>
<dbReference type="Pfam" id="PF07992">
    <property type="entry name" value="Pyr_redox_2"/>
    <property type="match status" value="1"/>
</dbReference>
<dbReference type="EMBL" id="SLWS01000004">
    <property type="protein sequence ID" value="TCO59270.1"/>
    <property type="molecule type" value="Genomic_DNA"/>
</dbReference>
<dbReference type="SUPFAM" id="SSF51905">
    <property type="entry name" value="FAD/NAD(P)-binding domain"/>
    <property type="match status" value="1"/>
</dbReference>
<evidence type="ECO:0000313" key="5">
    <source>
        <dbReference type="Proteomes" id="UP000295680"/>
    </source>
</evidence>
<dbReference type="OrthoDB" id="7279140at2"/>
<dbReference type="AlphaFoldDB" id="A0A4V2S7B6"/>